<comment type="caution">
    <text evidence="1">The sequence shown here is derived from an EMBL/GenBank/DDBJ whole genome shotgun (WGS) entry which is preliminary data.</text>
</comment>
<reference evidence="1" key="1">
    <citation type="submission" date="2021-12" db="EMBL/GenBank/DDBJ databases">
        <title>Comparative genomics, transcriptomics and evolutionary studies reveal genomic signatures of adaptation to plant cell wall in hemibiotrophic fungi.</title>
        <authorList>
            <consortium name="DOE Joint Genome Institute"/>
            <person name="Baroncelli R."/>
            <person name="Diaz J.F."/>
            <person name="Benocci T."/>
            <person name="Peng M."/>
            <person name="Battaglia E."/>
            <person name="Haridas S."/>
            <person name="Andreopoulos W."/>
            <person name="Labutti K."/>
            <person name="Pangilinan J."/>
            <person name="Floch G.L."/>
            <person name="Makela M.R."/>
            <person name="Henrissat B."/>
            <person name="Grigoriev I.V."/>
            <person name="Crouch J.A."/>
            <person name="De Vries R.P."/>
            <person name="Sukno S.A."/>
            <person name="Thon M.R."/>
        </authorList>
    </citation>
    <scope>NUCLEOTIDE SEQUENCE</scope>
    <source>
        <strain evidence="1">CBS 112980</strain>
    </source>
</reference>
<name>A0AAD8U9P8_GLOAC</name>
<proteinExistence type="predicted"/>
<dbReference type="GeneID" id="85393141"/>
<evidence type="ECO:0000313" key="1">
    <source>
        <dbReference type="EMBL" id="KAK1714959.1"/>
    </source>
</evidence>
<dbReference type="EMBL" id="JAHMHS010000127">
    <property type="protein sequence ID" value="KAK1714959.1"/>
    <property type="molecule type" value="Genomic_DNA"/>
</dbReference>
<sequence length="87" mass="9549">MDGLKPKVAVWASGTLRIALGLLVSVVLRATHIQSWPSFGPSASSDPPLHPSSLLELLRNPNGLRIWSDHEDVPQFGELPSLRIQHH</sequence>
<organism evidence="1 2">
    <name type="scientific">Glomerella acutata</name>
    <name type="common">Colletotrichum acutatum</name>
    <dbReference type="NCBI Taxonomy" id="27357"/>
    <lineage>
        <taxon>Eukaryota</taxon>
        <taxon>Fungi</taxon>
        <taxon>Dikarya</taxon>
        <taxon>Ascomycota</taxon>
        <taxon>Pezizomycotina</taxon>
        <taxon>Sordariomycetes</taxon>
        <taxon>Hypocreomycetidae</taxon>
        <taxon>Glomerellales</taxon>
        <taxon>Glomerellaceae</taxon>
        <taxon>Colletotrichum</taxon>
        <taxon>Colletotrichum acutatum species complex</taxon>
    </lineage>
</organism>
<keyword evidence="2" id="KW-1185">Reference proteome</keyword>
<accession>A0AAD8U9P8</accession>
<gene>
    <name evidence="1" type="ORF">BDZ83DRAFT_636243</name>
</gene>
<dbReference type="AlphaFoldDB" id="A0AAD8U9P8"/>
<dbReference type="RefSeq" id="XP_060360102.1">
    <property type="nucleotide sequence ID" value="XM_060509242.1"/>
</dbReference>
<protein>
    <submittedName>
        <fullName evidence="1">Uncharacterized protein</fullName>
    </submittedName>
</protein>
<evidence type="ECO:0000313" key="2">
    <source>
        <dbReference type="Proteomes" id="UP001244207"/>
    </source>
</evidence>
<dbReference type="Proteomes" id="UP001244207">
    <property type="component" value="Unassembled WGS sequence"/>
</dbReference>